<dbReference type="EMBL" id="JAQQBS010001422">
    <property type="protein sequence ID" value="KAK0163991.1"/>
    <property type="molecule type" value="Genomic_DNA"/>
</dbReference>
<dbReference type="InterPro" id="IPR057567">
    <property type="entry name" value="TPR_TTI1_C"/>
</dbReference>
<comment type="caution">
    <text evidence="4">The sequence shown here is derived from an EMBL/GenBank/DDBJ whole genome shotgun (WGS) entry which is preliminary data.</text>
</comment>
<dbReference type="SUPFAM" id="SSF48371">
    <property type="entry name" value="ARM repeat"/>
    <property type="match status" value="1"/>
</dbReference>
<evidence type="ECO:0000259" key="3">
    <source>
        <dbReference type="Pfam" id="PF24181"/>
    </source>
</evidence>
<evidence type="ECO:0000256" key="1">
    <source>
        <dbReference type="SAM" id="MobiDB-lite"/>
    </source>
</evidence>
<dbReference type="InterPro" id="IPR011989">
    <property type="entry name" value="ARM-like"/>
</dbReference>
<evidence type="ECO:0000259" key="2">
    <source>
        <dbReference type="Pfam" id="PF24173"/>
    </source>
</evidence>
<dbReference type="PANTHER" id="PTHR18460:SF3">
    <property type="entry name" value="TELO2-INTERACTING PROTEIN 1 HOMOLOG"/>
    <property type="match status" value="1"/>
</dbReference>
<dbReference type="PANTHER" id="PTHR18460">
    <property type="entry name" value="TEL2 INTERACTING PROTEIN 1 TTI1 FAMILY MEMBER"/>
    <property type="match status" value="1"/>
</dbReference>
<gene>
    <name evidence="4" type="ORF">PV328_002666</name>
</gene>
<dbReference type="Pfam" id="PF24181">
    <property type="entry name" value="TPR_TTI1_C"/>
    <property type="match status" value="1"/>
</dbReference>
<evidence type="ECO:0000313" key="4">
    <source>
        <dbReference type="EMBL" id="KAK0163991.1"/>
    </source>
</evidence>
<reference evidence="4" key="2">
    <citation type="submission" date="2023-03" db="EMBL/GenBank/DDBJ databases">
        <authorList>
            <person name="Inwood S.N."/>
            <person name="Skelly J.G."/>
            <person name="Guhlin J."/>
            <person name="Harrop T.W.R."/>
            <person name="Goldson S.G."/>
            <person name="Dearden P.K."/>
        </authorList>
    </citation>
    <scope>NUCLEOTIDE SEQUENCE</scope>
    <source>
        <strain evidence="4">Irish</strain>
        <tissue evidence="4">Whole body</tissue>
    </source>
</reference>
<dbReference type="GO" id="GO:0005737">
    <property type="term" value="C:cytoplasm"/>
    <property type="evidence" value="ECO:0007669"/>
    <property type="project" value="TreeGrafter"/>
</dbReference>
<dbReference type="InterPro" id="IPR016024">
    <property type="entry name" value="ARM-type_fold"/>
</dbReference>
<feature type="domain" description="TTI1 N-terminal TPR" evidence="2">
    <location>
        <begin position="10"/>
        <end position="358"/>
    </location>
</feature>
<evidence type="ECO:0000313" key="5">
    <source>
        <dbReference type="Proteomes" id="UP001168990"/>
    </source>
</evidence>
<keyword evidence="5" id="KW-1185">Reference proteome</keyword>
<proteinExistence type="predicted"/>
<reference evidence="4" key="1">
    <citation type="journal article" date="2023" name="bioRxiv">
        <title>Scaffold-level genome assemblies of two parasitoid biocontrol wasps reveal the parthenogenesis mechanism and an associated novel virus.</title>
        <authorList>
            <person name="Inwood S."/>
            <person name="Skelly J."/>
            <person name="Guhlin J."/>
            <person name="Harrop T."/>
            <person name="Goldson S."/>
            <person name="Dearden P."/>
        </authorList>
    </citation>
    <scope>NUCLEOTIDE SEQUENCE</scope>
    <source>
        <strain evidence="4">Irish</strain>
        <tissue evidence="4">Whole body</tissue>
    </source>
</reference>
<sequence length="1051" mass="120734">MEAIITRHAFVSIKPLCDLLMRSPNVQNAINVEKCIKNLSNQSVQNLIEYILYPTIVHLRTNISENIKLQLINIIKVAVTKITIKEIRVLNNLYLCLIFAIHDKQQPSLLIPMNEELKESVAQCLKYLIIHSSTDVIELFYTRENAAKLSQSIYACISIAKNEKSLSLRIAAIEALIVLSYVHDEADSTDTVLRNQIANIIMLFLPGIVKGLQDISQGSDVQNHKITLIATRALGRILALVMEDLTQDDEIPWLITQKKPKTNDIITDPLGILLRDEDRNGMEKHIKTVDRNQAWLDAASEKLQAPIRNLINLTKHQHYKVRKELNDAVSLILSKCSRNMNNNFAELVEVIIALSEDDVEDVRKPAEKSLKQISCNVSRNYKMRSILELLEERFYKLLTKLPRIIRMSDNATQLSYLNQLIGYLRLLGKERLPQIMASVAHLRRLLLSLVYVAEFDCSDVTIIEENQLRSIEYSSCTAVPSWKKFKFIRDNATEQKMISICKLLGTLGDLPILIDCIFELITDMPQYQKELILLMNWITISSNDAPLSLYQQVIDYYIAPDFWYLPIQVQDDVCLRQVQSNVILSCLLTEGLGLIAETLQNNYQKFLLKTLYLIIEKAGSGHGLSSLVGFNTLEKIAQSQGHTNIADLIRANVDYFSYHVTIKLRRIEKYPGVLNVVSVVMKYSTLDLLPCLKEIVEDALIQLGANFQQANAYSLLKVLYTFILCIKQMACNENNNQDNNETQQEKIDVKEKVIQTLLEYYEAKKVSEQIDNDDLGGTPEDIFKELKEKEANDGPENYNLPEENETKEPPAHVTMIESVMKRCLHFLPSKDISKTLLAMQTLQEGLPILSSWSEQLLPIVHQLWHPLVDRFHDSNILIMNRAWQLLYTLASLSEDFIRNRTLKNVSPELAKFLDSSSKESWKKNSQDAYKFTQMFKFQKLLLTQLGSVAKNLKLHERDLWKLVTMTEPYLNSCQHPELQECCVLLYKNIADFNGDIVWVKCLSIWNSHVESIPNDKTIDMKIFKTNNDTNNEYRKNVYEILLYIDQLNRCN</sequence>
<dbReference type="Gene3D" id="1.25.10.10">
    <property type="entry name" value="Leucine-rich Repeat Variant"/>
    <property type="match status" value="1"/>
</dbReference>
<dbReference type="Pfam" id="PF21547">
    <property type="entry name" value="TTI1"/>
    <property type="match status" value="1"/>
</dbReference>
<dbReference type="InterPro" id="IPR057566">
    <property type="entry name" value="TPR_TTI1_N"/>
</dbReference>
<organism evidence="4 5">
    <name type="scientific">Microctonus aethiopoides</name>
    <dbReference type="NCBI Taxonomy" id="144406"/>
    <lineage>
        <taxon>Eukaryota</taxon>
        <taxon>Metazoa</taxon>
        <taxon>Ecdysozoa</taxon>
        <taxon>Arthropoda</taxon>
        <taxon>Hexapoda</taxon>
        <taxon>Insecta</taxon>
        <taxon>Pterygota</taxon>
        <taxon>Neoptera</taxon>
        <taxon>Endopterygota</taxon>
        <taxon>Hymenoptera</taxon>
        <taxon>Apocrita</taxon>
        <taxon>Ichneumonoidea</taxon>
        <taxon>Braconidae</taxon>
        <taxon>Euphorinae</taxon>
        <taxon>Microctonus</taxon>
    </lineage>
</organism>
<dbReference type="InterPro" id="IPR052587">
    <property type="entry name" value="TELO2-interacting_protein_1"/>
</dbReference>
<name>A0AA39KJU6_9HYME</name>
<evidence type="ECO:0008006" key="6">
    <source>
        <dbReference type="Google" id="ProtNLM"/>
    </source>
</evidence>
<feature type="region of interest" description="Disordered" evidence="1">
    <location>
        <begin position="788"/>
        <end position="808"/>
    </location>
</feature>
<dbReference type="InterPro" id="IPR049362">
    <property type="entry name" value="TTI1_rpt"/>
</dbReference>
<feature type="domain" description="TTI1 C-terminal TPR" evidence="3">
    <location>
        <begin position="718"/>
        <end position="998"/>
    </location>
</feature>
<dbReference type="AlphaFoldDB" id="A0AA39KJU6"/>
<dbReference type="Proteomes" id="UP001168990">
    <property type="component" value="Unassembled WGS sequence"/>
</dbReference>
<dbReference type="Pfam" id="PF24176">
    <property type="entry name" value="TPR_TTI1_2nd"/>
    <property type="match status" value="1"/>
</dbReference>
<protein>
    <recommendedName>
        <fullName evidence="6">TELO2-interacting protein 1 homolog</fullName>
    </recommendedName>
</protein>
<dbReference type="Pfam" id="PF24173">
    <property type="entry name" value="TPR_TTI1_N"/>
    <property type="match status" value="1"/>
</dbReference>
<accession>A0AA39KJU6</accession>